<dbReference type="Gene3D" id="3.40.50.720">
    <property type="entry name" value="NAD(P)-binding Rossmann-like Domain"/>
    <property type="match status" value="1"/>
</dbReference>
<dbReference type="OrthoDB" id="1274115at2759"/>
<reference evidence="6" key="1">
    <citation type="journal article" date="2015" name="PLoS Genet.">
        <title>The dynamic genome and transcriptome of the human fungal pathogen Blastomyces and close relative Emmonsia.</title>
        <authorList>
            <person name="Munoz J.F."/>
            <person name="Gauthier G.M."/>
            <person name="Desjardins C.A."/>
            <person name="Gallo J.E."/>
            <person name="Holder J."/>
            <person name="Sullivan T.D."/>
            <person name="Marty A.J."/>
            <person name="Carmen J.C."/>
            <person name="Chen Z."/>
            <person name="Ding L."/>
            <person name="Gujja S."/>
            <person name="Magrini V."/>
            <person name="Misas E."/>
            <person name="Mitreva M."/>
            <person name="Priest M."/>
            <person name="Saif S."/>
            <person name="Whiston E.A."/>
            <person name="Young S."/>
            <person name="Zeng Q."/>
            <person name="Goldman W.E."/>
            <person name="Mardis E.R."/>
            <person name="Taylor J.W."/>
            <person name="McEwen J.G."/>
            <person name="Clay O.K."/>
            <person name="Klein B.S."/>
            <person name="Cuomo C.A."/>
        </authorList>
    </citation>
    <scope>NUCLEOTIDE SEQUENCE [LARGE SCALE GENOMIC DNA]</scope>
    <source>
        <strain evidence="6">UAMH 3008</strain>
    </source>
</reference>
<comment type="caution">
    <text evidence="5">The sequence shown here is derived from an EMBL/GenBank/DDBJ whole genome shotgun (WGS) entry which is preliminary data.</text>
</comment>
<dbReference type="InterPro" id="IPR002347">
    <property type="entry name" value="SDR_fam"/>
</dbReference>
<dbReference type="Proteomes" id="UP000034164">
    <property type="component" value="Unassembled WGS sequence"/>
</dbReference>
<dbReference type="PANTHER" id="PTHR43976">
    <property type="entry name" value="SHORT CHAIN DEHYDROGENASE"/>
    <property type="match status" value="1"/>
</dbReference>
<keyword evidence="3" id="KW-0560">Oxidoreductase</keyword>
<sequence length="285" mass="30161">MANSPVWFITGASSGFGTALAEAALKAGNRVIATARNVEKARRELPQIEALGGKWLQLDITASDVGEKVLKVVEDYGKIDVAINNAGYSIIGALEDMSESEIYEQFNTNVYGPIRVMKAVIPSMRARKSGTIVNISSIAGLDGRAACSMYAGSKFALEGMSESLAIDLAPFNIRLLVVEPGVFRTKFAAAVLTPAAGLTKEYEGTPVHQMQQGFLSLDGKQPGDPVKGAARVIEVINGTGMGAGKTGLLRLPLGPDCVQRARAKVASLQQNLDAMEEISMSTNVD</sequence>
<dbReference type="CDD" id="cd05374">
    <property type="entry name" value="17beta-HSD-like_SDR_c"/>
    <property type="match status" value="1"/>
</dbReference>
<evidence type="ECO:0000256" key="3">
    <source>
        <dbReference type="ARBA" id="ARBA00023002"/>
    </source>
</evidence>
<dbReference type="PROSITE" id="PS00061">
    <property type="entry name" value="ADH_SHORT"/>
    <property type="match status" value="1"/>
</dbReference>
<proteinExistence type="inferred from homology"/>
<evidence type="ECO:0000313" key="5">
    <source>
        <dbReference type="EMBL" id="KKZ65103.1"/>
    </source>
</evidence>
<dbReference type="PANTHER" id="PTHR43976:SF16">
    <property type="entry name" value="SHORT-CHAIN DEHYDROGENASE_REDUCTASE FAMILY PROTEIN"/>
    <property type="match status" value="1"/>
</dbReference>
<dbReference type="PRINTS" id="PR00081">
    <property type="entry name" value="GDHRDH"/>
</dbReference>
<organism evidence="5 6">
    <name type="scientific">[Emmonsia] crescens</name>
    <dbReference type="NCBI Taxonomy" id="73230"/>
    <lineage>
        <taxon>Eukaryota</taxon>
        <taxon>Fungi</taxon>
        <taxon>Dikarya</taxon>
        <taxon>Ascomycota</taxon>
        <taxon>Pezizomycotina</taxon>
        <taxon>Eurotiomycetes</taxon>
        <taxon>Eurotiomycetidae</taxon>
        <taxon>Onygenales</taxon>
        <taxon>Ajellomycetaceae</taxon>
        <taxon>Emergomyces</taxon>
    </lineage>
</organism>
<accession>A0A0G2I3W6</accession>
<dbReference type="VEuPathDB" id="FungiDB:EMCG_01343"/>
<evidence type="ECO:0000256" key="1">
    <source>
        <dbReference type="ARBA" id="ARBA00006484"/>
    </source>
</evidence>
<name>A0A0G2I3W6_9EURO</name>
<evidence type="ECO:0000313" key="6">
    <source>
        <dbReference type="Proteomes" id="UP000034164"/>
    </source>
</evidence>
<dbReference type="EMBL" id="LCZI01000702">
    <property type="protein sequence ID" value="KKZ65103.1"/>
    <property type="molecule type" value="Genomic_DNA"/>
</dbReference>
<gene>
    <name evidence="5" type="ORF">EMCG_01343</name>
</gene>
<dbReference type="InterPro" id="IPR020904">
    <property type="entry name" value="Sc_DH/Rdtase_CS"/>
</dbReference>
<protein>
    <recommendedName>
        <fullName evidence="7">Oxidoreductase</fullName>
    </recommendedName>
</protein>
<comment type="similarity">
    <text evidence="1 4">Belongs to the short-chain dehydrogenases/reductases (SDR) family.</text>
</comment>
<dbReference type="AlphaFoldDB" id="A0A0G2I3W6"/>
<evidence type="ECO:0008006" key="7">
    <source>
        <dbReference type="Google" id="ProtNLM"/>
    </source>
</evidence>
<dbReference type="GO" id="GO:0016491">
    <property type="term" value="F:oxidoreductase activity"/>
    <property type="evidence" value="ECO:0007669"/>
    <property type="project" value="UniProtKB-KW"/>
</dbReference>
<dbReference type="InterPro" id="IPR051911">
    <property type="entry name" value="SDR_oxidoreductase"/>
</dbReference>
<keyword evidence="2" id="KW-0521">NADP</keyword>
<dbReference type="SUPFAM" id="SSF51735">
    <property type="entry name" value="NAD(P)-binding Rossmann-fold domains"/>
    <property type="match status" value="1"/>
</dbReference>
<evidence type="ECO:0000256" key="4">
    <source>
        <dbReference type="RuleBase" id="RU000363"/>
    </source>
</evidence>
<dbReference type="Pfam" id="PF00106">
    <property type="entry name" value="adh_short"/>
    <property type="match status" value="1"/>
</dbReference>
<dbReference type="PRINTS" id="PR00080">
    <property type="entry name" value="SDRFAMILY"/>
</dbReference>
<dbReference type="InterPro" id="IPR036291">
    <property type="entry name" value="NAD(P)-bd_dom_sf"/>
</dbReference>
<evidence type="ECO:0000256" key="2">
    <source>
        <dbReference type="ARBA" id="ARBA00022857"/>
    </source>
</evidence>